<dbReference type="Proteomes" id="UP000006281">
    <property type="component" value="Chromosome"/>
</dbReference>
<protein>
    <recommendedName>
        <fullName evidence="2">ER-bound oxygenase mpaB/mpaB'/Rubber oxygenase catalytic domain-containing protein</fullName>
    </recommendedName>
</protein>
<dbReference type="HOGENOM" id="CLU_039076_1_0_11"/>
<feature type="compositionally biased region" description="Low complexity" evidence="1">
    <location>
        <begin position="1"/>
        <end position="16"/>
    </location>
</feature>
<evidence type="ECO:0000259" key="2">
    <source>
        <dbReference type="Pfam" id="PF09995"/>
    </source>
</evidence>
<evidence type="ECO:0000313" key="3">
    <source>
        <dbReference type="EMBL" id="CCH28853.1"/>
    </source>
</evidence>
<feature type="region of interest" description="Disordered" evidence="1">
    <location>
        <begin position="319"/>
        <end position="350"/>
    </location>
</feature>
<dbReference type="InterPro" id="IPR046366">
    <property type="entry name" value="MPAB"/>
</dbReference>
<feature type="region of interest" description="Disordered" evidence="1">
    <location>
        <begin position="1"/>
        <end position="26"/>
    </location>
</feature>
<dbReference type="PATRIC" id="fig|1179773.3.peg.1533"/>
<evidence type="ECO:0000256" key="1">
    <source>
        <dbReference type="SAM" id="MobiDB-lite"/>
    </source>
</evidence>
<dbReference type="PANTHER" id="PTHR36124">
    <property type="match status" value="1"/>
</dbReference>
<dbReference type="EMBL" id="HE804045">
    <property type="protein sequence ID" value="CCH28853.1"/>
    <property type="molecule type" value="Genomic_DNA"/>
</dbReference>
<dbReference type="KEGG" id="sesp:BN6_15290"/>
<proteinExistence type="predicted"/>
<organism evidence="3 4">
    <name type="scientific">Saccharothrix espanaensis (strain ATCC 51144 / DSM 44229 / JCM 9112 / NBRC 15066 / NRRL 15764)</name>
    <dbReference type="NCBI Taxonomy" id="1179773"/>
    <lineage>
        <taxon>Bacteria</taxon>
        <taxon>Bacillati</taxon>
        <taxon>Actinomycetota</taxon>
        <taxon>Actinomycetes</taxon>
        <taxon>Pseudonocardiales</taxon>
        <taxon>Pseudonocardiaceae</taxon>
        <taxon>Saccharothrix</taxon>
    </lineage>
</organism>
<evidence type="ECO:0000313" key="4">
    <source>
        <dbReference type="Proteomes" id="UP000006281"/>
    </source>
</evidence>
<dbReference type="PANTHER" id="PTHR36124:SF1">
    <property type="entry name" value="ER-BOUND OXYGENASE MPAB_MPAB'_RUBBER OXYGENASE CATALYTIC DOMAIN-CONTAINING PROTEIN"/>
    <property type="match status" value="1"/>
</dbReference>
<feature type="domain" description="ER-bound oxygenase mpaB/mpaB'/Rubber oxygenase catalytic" evidence="2">
    <location>
        <begin position="130"/>
        <end position="316"/>
    </location>
</feature>
<dbReference type="GO" id="GO:0016491">
    <property type="term" value="F:oxidoreductase activity"/>
    <property type="evidence" value="ECO:0007669"/>
    <property type="project" value="InterPro"/>
</dbReference>
<dbReference type="InterPro" id="IPR018713">
    <property type="entry name" value="MPAB/Lcp_cat_dom"/>
</dbReference>
<dbReference type="eggNOG" id="COG3662">
    <property type="taxonomic scope" value="Bacteria"/>
</dbReference>
<accession>K0JX92</accession>
<dbReference type="Pfam" id="PF09995">
    <property type="entry name" value="MPAB_Lcp_cat"/>
    <property type="match status" value="1"/>
</dbReference>
<dbReference type="AlphaFoldDB" id="K0JX92"/>
<sequence>MATGPSRETCRTSTRPSTPPDRRSPGRMTLAAVARLLAPAARRSPAHPPIPTTTRSTYLLARPVRDPVPMPDRYANRRLIESLDPVHDHQRIMKVSSGYEFPWDYVRSLEFALFKTYCVPSISGLLARTGEFERRAQQRYDDTALLMAELVDNGYDSPRGKEALRVVNRLHGRYDIANDDMKYVLSTFVYEPIDWLERYGWRPLTTQERLGAFHFYRAVGARMAIRDVPEDYDEFRAFKQAYEEREFVYHATNRRIGQYTLDLFCSWYPAPRAVTSRAVVALLDDRMVRAFGFTAPPPWLGAFERQALRLRARVVRHLPPRRTPRLTNDPRNRTYPGYPSGYQPSDLGAR</sequence>
<gene>
    <name evidence="3" type="ordered locus">BN6_15290</name>
</gene>
<keyword evidence="4" id="KW-1185">Reference proteome</keyword>
<reference evidence="3 4" key="1">
    <citation type="journal article" date="2012" name="BMC Genomics">
        <title>Complete genome sequence of Saccharothrix espanaensis DSM 44229T and comparison to the other completely sequenced Pseudonocardiaceae.</title>
        <authorList>
            <person name="Strobel T."/>
            <person name="Al-Dilaimi A."/>
            <person name="Blom J."/>
            <person name="Gessner A."/>
            <person name="Kalinowski J."/>
            <person name="Luzhetska M."/>
            <person name="Puhler A."/>
            <person name="Szczepanowski R."/>
            <person name="Bechthold A."/>
            <person name="Ruckert C."/>
        </authorList>
    </citation>
    <scope>NUCLEOTIDE SEQUENCE [LARGE SCALE GENOMIC DNA]</scope>
    <source>
        <strain evidence="4">ATCC 51144 / DSM 44229 / JCM 9112 / NBRC 15066 / NRRL 15764</strain>
    </source>
</reference>
<name>K0JX92_SACES</name>